<organism evidence="1 2">
    <name type="scientific">Aquarana catesbeiana</name>
    <name type="common">American bullfrog</name>
    <name type="synonym">Rana catesbeiana</name>
    <dbReference type="NCBI Taxonomy" id="8400"/>
    <lineage>
        <taxon>Eukaryota</taxon>
        <taxon>Metazoa</taxon>
        <taxon>Chordata</taxon>
        <taxon>Craniata</taxon>
        <taxon>Vertebrata</taxon>
        <taxon>Euteleostomi</taxon>
        <taxon>Amphibia</taxon>
        <taxon>Batrachia</taxon>
        <taxon>Anura</taxon>
        <taxon>Neobatrachia</taxon>
        <taxon>Ranoidea</taxon>
        <taxon>Ranidae</taxon>
        <taxon>Aquarana</taxon>
    </lineage>
</organism>
<dbReference type="AlphaFoldDB" id="A0A2G9R5J1"/>
<name>A0A2G9R5J1_AQUCT</name>
<feature type="non-terminal residue" evidence="1">
    <location>
        <position position="90"/>
    </location>
</feature>
<keyword evidence="2" id="KW-1185">Reference proteome</keyword>
<dbReference type="Proteomes" id="UP000228934">
    <property type="component" value="Unassembled WGS sequence"/>
</dbReference>
<proteinExistence type="predicted"/>
<accession>A0A2G9R5J1</accession>
<gene>
    <name evidence="1" type="ORF">AB205_0196640</name>
</gene>
<evidence type="ECO:0000313" key="1">
    <source>
        <dbReference type="EMBL" id="PIO22533.1"/>
    </source>
</evidence>
<reference evidence="2" key="1">
    <citation type="journal article" date="2017" name="Nat. Commun.">
        <title>The North American bullfrog draft genome provides insight into hormonal regulation of long noncoding RNA.</title>
        <authorList>
            <person name="Hammond S.A."/>
            <person name="Warren R.L."/>
            <person name="Vandervalk B.P."/>
            <person name="Kucuk E."/>
            <person name="Khan H."/>
            <person name="Gibb E.A."/>
            <person name="Pandoh P."/>
            <person name="Kirk H."/>
            <person name="Zhao Y."/>
            <person name="Jones M."/>
            <person name="Mungall A.J."/>
            <person name="Coope R."/>
            <person name="Pleasance S."/>
            <person name="Moore R.A."/>
            <person name="Holt R.A."/>
            <person name="Round J.M."/>
            <person name="Ohora S."/>
            <person name="Walle B.V."/>
            <person name="Veldhoen N."/>
            <person name="Helbing C.C."/>
            <person name="Birol I."/>
        </authorList>
    </citation>
    <scope>NUCLEOTIDE SEQUENCE [LARGE SCALE GENOMIC DNA]</scope>
</reference>
<dbReference type="EMBL" id="KV948487">
    <property type="protein sequence ID" value="PIO22533.1"/>
    <property type="molecule type" value="Genomic_DNA"/>
</dbReference>
<sequence length="90" mass="10413">MQERRVPIRSVRATTSISSRRCQFQPKPDMDGAMLSFIEEMKAMRRVDANDPFADPTNQDAIFVKNLYHHLGQVPTLRKMDVKIAIFNYA</sequence>
<evidence type="ECO:0000313" key="2">
    <source>
        <dbReference type="Proteomes" id="UP000228934"/>
    </source>
</evidence>
<protein>
    <submittedName>
        <fullName evidence="1">Uncharacterized protein</fullName>
    </submittedName>
</protein>